<proteinExistence type="inferred from homology"/>
<reference evidence="3 4" key="1">
    <citation type="submission" date="2019-02" db="EMBL/GenBank/DDBJ databases">
        <title>Deep-cultivation of Planctomycetes and their phenomic and genomic characterization uncovers novel biology.</title>
        <authorList>
            <person name="Wiegand S."/>
            <person name="Jogler M."/>
            <person name="Boedeker C."/>
            <person name="Pinto D."/>
            <person name="Vollmers J."/>
            <person name="Rivas-Marin E."/>
            <person name="Kohn T."/>
            <person name="Peeters S.H."/>
            <person name="Heuer A."/>
            <person name="Rast P."/>
            <person name="Oberbeckmann S."/>
            <person name="Bunk B."/>
            <person name="Jeske O."/>
            <person name="Meyerdierks A."/>
            <person name="Storesund J.E."/>
            <person name="Kallscheuer N."/>
            <person name="Luecker S."/>
            <person name="Lage O.M."/>
            <person name="Pohl T."/>
            <person name="Merkel B.J."/>
            <person name="Hornburger P."/>
            <person name="Mueller R.-W."/>
            <person name="Bruemmer F."/>
            <person name="Labrenz M."/>
            <person name="Spormann A.M."/>
            <person name="Op Den Camp H."/>
            <person name="Overmann J."/>
            <person name="Amann R."/>
            <person name="Jetten M.S.M."/>
            <person name="Mascher T."/>
            <person name="Medema M.H."/>
            <person name="Devos D.P."/>
            <person name="Kaster A.-K."/>
            <person name="Ovreas L."/>
            <person name="Rohde M."/>
            <person name="Galperin M.Y."/>
            <person name="Jogler C."/>
        </authorList>
    </citation>
    <scope>NUCLEOTIDE SEQUENCE [LARGE SCALE GENOMIC DNA]</scope>
    <source>
        <strain evidence="3 4">Poly59</strain>
    </source>
</reference>
<feature type="signal peptide" evidence="2">
    <location>
        <begin position="1"/>
        <end position="25"/>
    </location>
</feature>
<dbReference type="PANTHER" id="PTHR30203">
    <property type="entry name" value="OUTER MEMBRANE CATION EFFLUX PROTEIN"/>
    <property type="match status" value="1"/>
</dbReference>
<dbReference type="PANTHER" id="PTHR30203:SF24">
    <property type="entry name" value="BLR4935 PROTEIN"/>
    <property type="match status" value="1"/>
</dbReference>
<keyword evidence="4" id="KW-1185">Reference proteome</keyword>
<comment type="caution">
    <text evidence="3">The sequence shown here is derived from an EMBL/GenBank/DDBJ whole genome shotgun (WGS) entry which is preliminary data.</text>
</comment>
<dbReference type="InterPro" id="IPR010131">
    <property type="entry name" value="MdtP/NodT-like"/>
</dbReference>
<dbReference type="SUPFAM" id="SSF56954">
    <property type="entry name" value="Outer membrane efflux proteins (OEP)"/>
    <property type="match status" value="1"/>
</dbReference>
<organism evidence="3 4">
    <name type="scientific">Rubripirellula reticaptiva</name>
    <dbReference type="NCBI Taxonomy" id="2528013"/>
    <lineage>
        <taxon>Bacteria</taxon>
        <taxon>Pseudomonadati</taxon>
        <taxon>Planctomycetota</taxon>
        <taxon>Planctomycetia</taxon>
        <taxon>Pirellulales</taxon>
        <taxon>Pirellulaceae</taxon>
        <taxon>Rubripirellula</taxon>
    </lineage>
</organism>
<dbReference type="InterPro" id="IPR003423">
    <property type="entry name" value="OMP_efflux"/>
</dbReference>
<evidence type="ECO:0000313" key="3">
    <source>
        <dbReference type="EMBL" id="TWU55971.1"/>
    </source>
</evidence>
<sequence precursor="true">MKPYPILGLLASGLFALTLVNSTQAQDLSSNNRLLLTENSSDAIACFAQVRKRVLTHNARLKSQSATLRSLRAQTQQAALLPNPVITFEAENFGGGRTENDLEYTGGVSQRIETGGKRQARTSFAEANADAFELQRGIATAELLANARVAYAEVVAAKSRVNLSKKEVAIRREARQLIERKSSHGGALRLEVEKAEVSLQTAVVVRDQRLQEFQVAKRVLASLWGSNRPHLEIAAQELRLDDPEAELLRTDAREIPQIAFAKANRYAAEQFADMQRALAVPDVTVSARYRRFDATDDHAFVSEVSVPLPLFDRNQFASVGAEEQLKASEFDVANTQSTVNAELESRRDRLRFFLRERNVLQKNVLPQTERVLKSATEAYQLGRISYLDYIDAQTTYLGRRERLIAVTLSAIRNQVDIQRLNGTLMERITQLDQGKCNAQ</sequence>
<name>A0A5C6F8Y7_9BACT</name>
<dbReference type="Pfam" id="PF02321">
    <property type="entry name" value="OEP"/>
    <property type="match status" value="2"/>
</dbReference>
<accession>A0A5C6F8Y7</accession>
<dbReference type="Proteomes" id="UP000317977">
    <property type="component" value="Unassembled WGS sequence"/>
</dbReference>
<evidence type="ECO:0000256" key="2">
    <source>
        <dbReference type="SAM" id="SignalP"/>
    </source>
</evidence>
<dbReference type="AlphaFoldDB" id="A0A5C6F8Y7"/>
<dbReference type="OrthoDB" id="9791261at2"/>
<feature type="chain" id="PRO_5022764549" evidence="2">
    <location>
        <begin position="26"/>
        <end position="439"/>
    </location>
</feature>
<gene>
    <name evidence="3" type="primary">czcC_3</name>
    <name evidence="3" type="ORF">Poly59_22740</name>
</gene>
<keyword evidence="2" id="KW-0732">Signal</keyword>
<evidence type="ECO:0000313" key="4">
    <source>
        <dbReference type="Proteomes" id="UP000317977"/>
    </source>
</evidence>
<evidence type="ECO:0000256" key="1">
    <source>
        <dbReference type="ARBA" id="ARBA00007613"/>
    </source>
</evidence>
<comment type="similarity">
    <text evidence="1">Belongs to the outer membrane factor (OMF) (TC 1.B.17) family.</text>
</comment>
<dbReference type="Gene3D" id="1.20.1600.10">
    <property type="entry name" value="Outer membrane efflux proteins (OEP)"/>
    <property type="match status" value="1"/>
</dbReference>
<protein>
    <submittedName>
        <fullName evidence="3">Cobalt-zinc-cadmium resistance protein CzcC</fullName>
    </submittedName>
</protein>
<dbReference type="GO" id="GO:0015562">
    <property type="term" value="F:efflux transmembrane transporter activity"/>
    <property type="evidence" value="ECO:0007669"/>
    <property type="project" value="InterPro"/>
</dbReference>
<dbReference type="EMBL" id="SJPX01000002">
    <property type="protein sequence ID" value="TWU55971.1"/>
    <property type="molecule type" value="Genomic_DNA"/>
</dbReference>
<dbReference type="RefSeq" id="WP_146534064.1">
    <property type="nucleotide sequence ID" value="NZ_SJPX01000002.1"/>
</dbReference>